<feature type="compositionally biased region" description="Gly residues" evidence="1">
    <location>
        <begin position="114"/>
        <end position="127"/>
    </location>
</feature>
<reference evidence="2 3" key="1">
    <citation type="submission" date="2019-05" db="EMBL/GenBank/DDBJ databases">
        <title>Another draft genome of Portunus trituberculatus and its Hox gene families provides insights of decapod evolution.</title>
        <authorList>
            <person name="Jeong J.-H."/>
            <person name="Song I."/>
            <person name="Kim S."/>
            <person name="Choi T."/>
            <person name="Kim D."/>
            <person name="Ryu S."/>
            <person name="Kim W."/>
        </authorList>
    </citation>
    <scope>NUCLEOTIDE SEQUENCE [LARGE SCALE GENOMIC DNA]</scope>
    <source>
        <tissue evidence="2">Muscle</tissue>
    </source>
</reference>
<sequence>MLCGETDGGGGGCGEGIYALPVCSVAVRTSKRMTGDSRGGQSAATVVAPLAAILRAQPASCSSQASLQAILGYTHMGSHQPTLTPTSTWEQRAPPPPYVGCLCAGQHRSCRAAGGHGGQHRAGGGDTLRGRAASPPPRAPAHTHHVLTPRRRYSAPSYSPSPQLAPAPHTPARPHRKDQHIFSESRSSVEDELTCCMTFFSVFPLVVVVTGSGEQGAGVY</sequence>
<accession>A0A5B7IUB8</accession>
<comment type="caution">
    <text evidence="2">The sequence shown here is derived from an EMBL/GenBank/DDBJ whole genome shotgun (WGS) entry which is preliminary data.</text>
</comment>
<feature type="compositionally biased region" description="Basic residues" evidence="1">
    <location>
        <begin position="141"/>
        <end position="153"/>
    </location>
</feature>
<evidence type="ECO:0000256" key="1">
    <source>
        <dbReference type="SAM" id="MobiDB-lite"/>
    </source>
</evidence>
<evidence type="ECO:0000313" key="3">
    <source>
        <dbReference type="Proteomes" id="UP000324222"/>
    </source>
</evidence>
<organism evidence="2 3">
    <name type="scientific">Portunus trituberculatus</name>
    <name type="common">Swimming crab</name>
    <name type="synonym">Neptunus trituberculatus</name>
    <dbReference type="NCBI Taxonomy" id="210409"/>
    <lineage>
        <taxon>Eukaryota</taxon>
        <taxon>Metazoa</taxon>
        <taxon>Ecdysozoa</taxon>
        <taxon>Arthropoda</taxon>
        <taxon>Crustacea</taxon>
        <taxon>Multicrustacea</taxon>
        <taxon>Malacostraca</taxon>
        <taxon>Eumalacostraca</taxon>
        <taxon>Eucarida</taxon>
        <taxon>Decapoda</taxon>
        <taxon>Pleocyemata</taxon>
        <taxon>Brachyura</taxon>
        <taxon>Eubrachyura</taxon>
        <taxon>Portunoidea</taxon>
        <taxon>Portunidae</taxon>
        <taxon>Portuninae</taxon>
        <taxon>Portunus</taxon>
    </lineage>
</organism>
<name>A0A5B7IUB8_PORTR</name>
<gene>
    <name evidence="2" type="ORF">E2C01_083140</name>
</gene>
<dbReference type="AlphaFoldDB" id="A0A5B7IUB8"/>
<dbReference type="EMBL" id="VSRR010077164">
    <property type="protein sequence ID" value="MPC88240.1"/>
    <property type="molecule type" value="Genomic_DNA"/>
</dbReference>
<dbReference type="Proteomes" id="UP000324222">
    <property type="component" value="Unassembled WGS sequence"/>
</dbReference>
<protein>
    <submittedName>
        <fullName evidence="2">Uncharacterized protein</fullName>
    </submittedName>
</protein>
<proteinExistence type="predicted"/>
<evidence type="ECO:0000313" key="2">
    <source>
        <dbReference type="EMBL" id="MPC88240.1"/>
    </source>
</evidence>
<feature type="region of interest" description="Disordered" evidence="1">
    <location>
        <begin position="112"/>
        <end position="185"/>
    </location>
</feature>
<keyword evidence="3" id="KW-1185">Reference proteome</keyword>